<evidence type="ECO:0000313" key="1">
    <source>
        <dbReference type="EMBL" id="MBC5681354.1"/>
    </source>
</evidence>
<reference evidence="1 2" key="1">
    <citation type="submission" date="2020-08" db="EMBL/GenBank/DDBJ databases">
        <title>Genome public.</title>
        <authorList>
            <person name="Liu C."/>
            <person name="Sun Q."/>
        </authorList>
    </citation>
    <scope>NUCLEOTIDE SEQUENCE [LARGE SCALE GENOMIC DNA]</scope>
    <source>
        <strain evidence="1 2">NSJ-43</strain>
    </source>
</reference>
<sequence>MFRLWCKLFDESGHLLKDTVIANDNPDLNRTRKIFDGIHDACYAFDLSEPIWLESNIETFKRHSKVRFNHDNFIDSIDFSYMEIEVIEED</sequence>
<protein>
    <submittedName>
        <fullName evidence="1">Uncharacterized protein</fullName>
    </submittedName>
</protein>
<proteinExistence type="predicted"/>
<gene>
    <name evidence="1" type="ORF">H8S01_10325</name>
</gene>
<dbReference type="RefSeq" id="WP_186837133.1">
    <property type="nucleotide sequence ID" value="NZ_JACOPD010000007.1"/>
</dbReference>
<dbReference type="EMBL" id="JACOPD010000007">
    <property type="protein sequence ID" value="MBC5681354.1"/>
    <property type="molecule type" value="Genomic_DNA"/>
</dbReference>
<dbReference type="Proteomes" id="UP000628463">
    <property type="component" value="Unassembled WGS sequence"/>
</dbReference>
<organism evidence="1 2">
    <name type="scientific">Lachnospira hominis</name>
    <name type="common">ex Liu et al. 2021</name>
    <dbReference type="NCBI Taxonomy" id="2763051"/>
    <lineage>
        <taxon>Bacteria</taxon>
        <taxon>Bacillati</taxon>
        <taxon>Bacillota</taxon>
        <taxon>Clostridia</taxon>
        <taxon>Lachnospirales</taxon>
        <taxon>Lachnospiraceae</taxon>
        <taxon>Lachnospira</taxon>
    </lineage>
</organism>
<keyword evidence="2" id="KW-1185">Reference proteome</keyword>
<accession>A0ABR7G1P7</accession>
<evidence type="ECO:0000313" key="2">
    <source>
        <dbReference type="Proteomes" id="UP000628463"/>
    </source>
</evidence>
<comment type="caution">
    <text evidence="1">The sequence shown here is derived from an EMBL/GenBank/DDBJ whole genome shotgun (WGS) entry which is preliminary data.</text>
</comment>
<name>A0ABR7G1P7_9FIRM</name>